<protein>
    <submittedName>
        <fullName evidence="1">Uncharacterized protein</fullName>
    </submittedName>
</protein>
<name>A0A6A5GE67_CAERE</name>
<gene>
    <name evidence="1" type="ORF">GCK72_019284</name>
</gene>
<evidence type="ECO:0000313" key="2">
    <source>
        <dbReference type="Proteomes" id="UP000483820"/>
    </source>
</evidence>
<dbReference type="AlphaFoldDB" id="A0A6A5GE67"/>
<reference evidence="1 2" key="1">
    <citation type="submission" date="2019-12" db="EMBL/GenBank/DDBJ databases">
        <title>Chromosome-level assembly of the Caenorhabditis remanei genome.</title>
        <authorList>
            <person name="Teterina A.A."/>
            <person name="Willis J.H."/>
            <person name="Phillips P.C."/>
        </authorList>
    </citation>
    <scope>NUCLEOTIDE SEQUENCE [LARGE SCALE GENOMIC DNA]</scope>
    <source>
        <strain evidence="1 2">PX506</strain>
        <tissue evidence="1">Whole organism</tissue>
    </source>
</reference>
<proteinExistence type="predicted"/>
<comment type="caution">
    <text evidence="1">The sequence shown here is derived from an EMBL/GenBank/DDBJ whole genome shotgun (WGS) entry which is preliminary data.</text>
</comment>
<dbReference type="Proteomes" id="UP000483820">
    <property type="component" value="Chromosome V"/>
</dbReference>
<dbReference type="EMBL" id="WUAV01000005">
    <property type="protein sequence ID" value="KAF1752729.1"/>
    <property type="molecule type" value="Genomic_DNA"/>
</dbReference>
<dbReference type="RefSeq" id="XP_003115289.2">
    <property type="nucleotide sequence ID" value="XM_003115241.2"/>
</dbReference>
<dbReference type="GeneID" id="9839093"/>
<sequence length="305" mass="35231">MVRPGTDSFLTNLKKHYNQFKSSDEERPVVKYSIPPRNSMAWVDLKKGSIITQERMRNIALPASVCKMFANDAKIQKLKKKTENSVKPSLMNLSLSPPLLSPLINKKMSQQLPKDEKEILDVLTRINKIFGVVSNLFSLSLCACIERRAVDNSMCLFTYFQHFPWALIGGMVAIEEESLSKPLAPGCCYDAWRSQFLNSLQSMIPPAIFRKFKRCVDYGEHVDWCIQVVSGEDFRLVVQCIQNTRMNPMYSILWTTKPMDFDPRNEQFSNARSALIRQVEAEVKIFWTYERIGVYLKMYRNLTSN</sequence>
<evidence type="ECO:0000313" key="1">
    <source>
        <dbReference type="EMBL" id="KAF1752729.1"/>
    </source>
</evidence>
<organism evidence="1 2">
    <name type="scientific">Caenorhabditis remanei</name>
    <name type="common">Caenorhabditis vulgaris</name>
    <dbReference type="NCBI Taxonomy" id="31234"/>
    <lineage>
        <taxon>Eukaryota</taxon>
        <taxon>Metazoa</taxon>
        <taxon>Ecdysozoa</taxon>
        <taxon>Nematoda</taxon>
        <taxon>Chromadorea</taxon>
        <taxon>Rhabditida</taxon>
        <taxon>Rhabditina</taxon>
        <taxon>Rhabditomorpha</taxon>
        <taxon>Rhabditoidea</taxon>
        <taxon>Rhabditidae</taxon>
        <taxon>Peloderinae</taxon>
        <taxon>Caenorhabditis</taxon>
    </lineage>
</organism>
<dbReference type="CTD" id="9839093"/>
<dbReference type="KEGG" id="crq:GCK72_019284"/>
<accession>A0A6A5GE67</accession>